<dbReference type="Pfam" id="PF13671">
    <property type="entry name" value="AAA_33"/>
    <property type="match status" value="1"/>
</dbReference>
<evidence type="ECO:0000313" key="6">
    <source>
        <dbReference type="EMBL" id="MFI2234516.1"/>
    </source>
</evidence>
<dbReference type="SUPFAM" id="SSF52540">
    <property type="entry name" value="P-loop containing nucleoside triphosphate hydrolases"/>
    <property type="match status" value="1"/>
</dbReference>
<dbReference type="SMART" id="SM00345">
    <property type="entry name" value="HTH_GNTR"/>
    <property type="match status" value="1"/>
</dbReference>
<sequence length="280" mass="30516">MAEQTSGDARSAQIARELRNEIEAGQLRPGDKMPTTRKLADQWGVGLGTVNKAMDQLLSEGLIVSRARSGRVVAEPSELPLGKSTPARPRAVFIGGYAGSGKTETGRIMARETGWAMLDKDTITRSVVDAALVQFGSTISDRESTTYLNVVRPAEYQCLEAAVLENLGCGVSVVATAPYLREITDLAWLERTAGALAKLGADMSVIWIRCSAESMRSYIERRGAARDTWKLENWAEYSAGLDLEFTPPWPHTVIQNNPDDEPVQSQVKTFLRALDSSSTP</sequence>
<dbReference type="RefSeq" id="WP_397067312.1">
    <property type="nucleotide sequence ID" value="NZ_JBIRYL010000030.1"/>
</dbReference>
<evidence type="ECO:0000256" key="2">
    <source>
        <dbReference type="ARBA" id="ARBA00023015"/>
    </source>
</evidence>
<evidence type="ECO:0000259" key="5">
    <source>
        <dbReference type="PROSITE" id="PS50949"/>
    </source>
</evidence>
<keyword evidence="1" id="KW-0663">Pyridoxal phosphate</keyword>
<dbReference type="PANTHER" id="PTHR46577:SF1">
    <property type="entry name" value="HTH-TYPE TRANSCRIPTIONAL REGULATORY PROTEIN GABR"/>
    <property type="match status" value="1"/>
</dbReference>
<keyword evidence="7" id="KW-1185">Reference proteome</keyword>
<dbReference type="Pfam" id="PF00392">
    <property type="entry name" value="GntR"/>
    <property type="match status" value="1"/>
</dbReference>
<dbReference type="CDD" id="cd07377">
    <property type="entry name" value="WHTH_GntR"/>
    <property type="match status" value="1"/>
</dbReference>
<dbReference type="Gene3D" id="3.40.50.300">
    <property type="entry name" value="P-loop containing nucleotide triphosphate hydrolases"/>
    <property type="match status" value="1"/>
</dbReference>
<dbReference type="EMBL" id="JBIRYL010000030">
    <property type="protein sequence ID" value="MFI2234516.1"/>
    <property type="molecule type" value="Genomic_DNA"/>
</dbReference>
<dbReference type="InterPro" id="IPR036388">
    <property type="entry name" value="WH-like_DNA-bd_sf"/>
</dbReference>
<dbReference type="InterPro" id="IPR051446">
    <property type="entry name" value="HTH_trans_reg/aminotransferase"/>
</dbReference>
<evidence type="ECO:0000256" key="3">
    <source>
        <dbReference type="ARBA" id="ARBA00023125"/>
    </source>
</evidence>
<proteinExistence type="predicted"/>
<organism evidence="6 7">
    <name type="scientific">Nocardia testacea</name>
    <dbReference type="NCBI Taxonomy" id="248551"/>
    <lineage>
        <taxon>Bacteria</taxon>
        <taxon>Bacillati</taxon>
        <taxon>Actinomycetota</taxon>
        <taxon>Actinomycetes</taxon>
        <taxon>Mycobacteriales</taxon>
        <taxon>Nocardiaceae</taxon>
        <taxon>Nocardia</taxon>
    </lineage>
</organism>
<evidence type="ECO:0000256" key="4">
    <source>
        <dbReference type="ARBA" id="ARBA00023163"/>
    </source>
</evidence>
<evidence type="ECO:0000313" key="7">
    <source>
        <dbReference type="Proteomes" id="UP001611494"/>
    </source>
</evidence>
<evidence type="ECO:0000256" key="1">
    <source>
        <dbReference type="ARBA" id="ARBA00022898"/>
    </source>
</evidence>
<dbReference type="InterPro" id="IPR000524">
    <property type="entry name" value="Tscrpt_reg_HTH_GntR"/>
</dbReference>
<gene>
    <name evidence="6" type="ORF">ACH49Z_32180</name>
</gene>
<keyword evidence="4" id="KW-0804">Transcription</keyword>
<dbReference type="InterPro" id="IPR027417">
    <property type="entry name" value="P-loop_NTPase"/>
</dbReference>
<protein>
    <submittedName>
        <fullName evidence="6">GntR family transcriptional regulator</fullName>
    </submittedName>
</protein>
<dbReference type="PROSITE" id="PS50949">
    <property type="entry name" value="HTH_GNTR"/>
    <property type="match status" value="1"/>
</dbReference>
<comment type="caution">
    <text evidence="6">The sequence shown here is derived from an EMBL/GenBank/DDBJ whole genome shotgun (WGS) entry which is preliminary data.</text>
</comment>
<dbReference type="SUPFAM" id="SSF46785">
    <property type="entry name" value="Winged helix' DNA-binding domain"/>
    <property type="match status" value="1"/>
</dbReference>
<dbReference type="Proteomes" id="UP001611494">
    <property type="component" value="Unassembled WGS sequence"/>
</dbReference>
<feature type="domain" description="HTH gntR-type" evidence="5">
    <location>
        <begin position="8"/>
        <end position="76"/>
    </location>
</feature>
<dbReference type="Gene3D" id="1.10.10.10">
    <property type="entry name" value="Winged helix-like DNA-binding domain superfamily/Winged helix DNA-binding domain"/>
    <property type="match status" value="1"/>
</dbReference>
<dbReference type="PANTHER" id="PTHR46577">
    <property type="entry name" value="HTH-TYPE TRANSCRIPTIONAL REGULATORY PROTEIN GABR"/>
    <property type="match status" value="1"/>
</dbReference>
<accession>A0ABW7W7L8</accession>
<reference evidence="6 7" key="1">
    <citation type="submission" date="2024-10" db="EMBL/GenBank/DDBJ databases">
        <title>The Natural Products Discovery Center: Release of the First 8490 Sequenced Strains for Exploring Actinobacteria Biosynthetic Diversity.</title>
        <authorList>
            <person name="Kalkreuter E."/>
            <person name="Kautsar S.A."/>
            <person name="Yang D."/>
            <person name="Bader C.D."/>
            <person name="Teijaro C.N."/>
            <person name="Fluegel L."/>
            <person name="Davis C.M."/>
            <person name="Simpson J.R."/>
            <person name="Lauterbach L."/>
            <person name="Steele A.D."/>
            <person name="Gui C."/>
            <person name="Meng S."/>
            <person name="Li G."/>
            <person name="Viehrig K."/>
            <person name="Ye F."/>
            <person name="Su P."/>
            <person name="Kiefer A.F."/>
            <person name="Nichols A."/>
            <person name="Cepeda A.J."/>
            <person name="Yan W."/>
            <person name="Fan B."/>
            <person name="Jiang Y."/>
            <person name="Adhikari A."/>
            <person name="Zheng C.-J."/>
            <person name="Schuster L."/>
            <person name="Cowan T.M."/>
            <person name="Smanski M.J."/>
            <person name="Chevrette M.G."/>
            <person name="De Carvalho L.P.S."/>
            <person name="Shen B."/>
        </authorList>
    </citation>
    <scope>NUCLEOTIDE SEQUENCE [LARGE SCALE GENOMIC DNA]</scope>
    <source>
        <strain evidence="6 7">NPDC019377</strain>
    </source>
</reference>
<name>A0ABW7W7L8_9NOCA</name>
<keyword evidence="2" id="KW-0805">Transcription regulation</keyword>
<dbReference type="InterPro" id="IPR036390">
    <property type="entry name" value="WH_DNA-bd_sf"/>
</dbReference>
<keyword evidence="3" id="KW-0238">DNA-binding</keyword>